<dbReference type="GO" id="GO:0016829">
    <property type="term" value="F:lyase activity"/>
    <property type="evidence" value="ECO:0007669"/>
    <property type="project" value="UniProtKB-KW"/>
</dbReference>
<accession>A0A0A8XVS4</accession>
<sequence length="32" mass="4187">MKRLRWWRHIFELTRCLLITTRLKQKEFTRLI</sequence>
<keyword evidence="1" id="KW-0456">Lyase</keyword>
<organism evidence="1">
    <name type="scientific">Arundo donax</name>
    <name type="common">Giant reed</name>
    <name type="synonym">Donax arundinaceus</name>
    <dbReference type="NCBI Taxonomy" id="35708"/>
    <lineage>
        <taxon>Eukaryota</taxon>
        <taxon>Viridiplantae</taxon>
        <taxon>Streptophyta</taxon>
        <taxon>Embryophyta</taxon>
        <taxon>Tracheophyta</taxon>
        <taxon>Spermatophyta</taxon>
        <taxon>Magnoliopsida</taxon>
        <taxon>Liliopsida</taxon>
        <taxon>Poales</taxon>
        <taxon>Poaceae</taxon>
        <taxon>PACMAD clade</taxon>
        <taxon>Arundinoideae</taxon>
        <taxon>Arundineae</taxon>
        <taxon>Arundo</taxon>
    </lineage>
</organism>
<protein>
    <submittedName>
        <fullName evidence="1">Aconitate hydratase, cytoplasmic, putative / citrate hydro-lyase/aconitase, putative</fullName>
    </submittedName>
</protein>
<dbReference type="EMBL" id="GBRH01281130">
    <property type="protein sequence ID" value="JAD16765.1"/>
    <property type="molecule type" value="Transcribed_RNA"/>
</dbReference>
<reference evidence="1" key="1">
    <citation type="submission" date="2014-09" db="EMBL/GenBank/DDBJ databases">
        <authorList>
            <person name="Magalhaes I.L.F."/>
            <person name="Oliveira U."/>
            <person name="Santos F.R."/>
            <person name="Vidigal T.H.D.A."/>
            <person name="Brescovit A.D."/>
            <person name="Santos A.J."/>
        </authorList>
    </citation>
    <scope>NUCLEOTIDE SEQUENCE</scope>
    <source>
        <tissue evidence="1">Shoot tissue taken approximately 20 cm above the soil surface</tissue>
    </source>
</reference>
<proteinExistence type="predicted"/>
<evidence type="ECO:0000313" key="1">
    <source>
        <dbReference type="EMBL" id="JAD16765.1"/>
    </source>
</evidence>
<name>A0A0A8XVS4_ARUDO</name>
<reference evidence="1" key="2">
    <citation type="journal article" date="2015" name="Data Brief">
        <title>Shoot transcriptome of the giant reed, Arundo donax.</title>
        <authorList>
            <person name="Barrero R.A."/>
            <person name="Guerrero F.D."/>
            <person name="Moolhuijzen P."/>
            <person name="Goolsby J.A."/>
            <person name="Tidwell J."/>
            <person name="Bellgard S.E."/>
            <person name="Bellgard M.I."/>
        </authorList>
    </citation>
    <scope>NUCLEOTIDE SEQUENCE</scope>
    <source>
        <tissue evidence="1">Shoot tissue taken approximately 20 cm above the soil surface</tissue>
    </source>
</reference>
<dbReference type="AlphaFoldDB" id="A0A0A8XVS4"/>